<evidence type="ECO:0000313" key="2">
    <source>
        <dbReference type="Proteomes" id="UP000694864"/>
    </source>
</evidence>
<reference evidence="2" key="1">
    <citation type="journal article" date="2014" name="Nat. Commun.">
        <title>The emerging biofuel crop Camelina sativa retains a highly undifferentiated hexaploid genome structure.</title>
        <authorList>
            <person name="Kagale S."/>
            <person name="Koh C."/>
            <person name="Nixon J."/>
            <person name="Bollina V."/>
            <person name="Clarke W.E."/>
            <person name="Tuteja R."/>
            <person name="Spillane C."/>
            <person name="Robinson S.J."/>
            <person name="Links M.G."/>
            <person name="Clarke C."/>
            <person name="Higgins E.E."/>
            <person name="Huebert T."/>
            <person name="Sharpe A.G."/>
            <person name="Parkin I.A."/>
        </authorList>
    </citation>
    <scope>NUCLEOTIDE SEQUENCE [LARGE SCALE GENOMIC DNA]</scope>
    <source>
        <strain evidence="2">cv. DH55</strain>
    </source>
</reference>
<dbReference type="PANTHER" id="PTHR23253">
    <property type="entry name" value="EUKARYOTIC TRANSLATION INITIATION FACTOR 4 GAMMA"/>
    <property type="match status" value="1"/>
</dbReference>
<evidence type="ECO:0000313" key="3">
    <source>
        <dbReference type="RefSeq" id="XP_010431691.1"/>
    </source>
</evidence>
<feature type="non-terminal residue" evidence="3">
    <location>
        <position position="1"/>
    </location>
</feature>
<keyword evidence="2" id="KW-1185">Reference proteome</keyword>
<protein>
    <submittedName>
        <fullName evidence="3">Eukaryotic translation initiation factor-like</fullName>
    </submittedName>
</protein>
<proteinExistence type="predicted"/>
<dbReference type="SMART" id="SM00543">
    <property type="entry name" value="MIF4G"/>
    <property type="match status" value="1"/>
</dbReference>
<evidence type="ECO:0000259" key="1">
    <source>
        <dbReference type="SMART" id="SM00543"/>
    </source>
</evidence>
<accession>A0ABM0TUK0</accession>
<sequence>LKRVTTLIFDKAVLEPTFCAMYAQLCYDIHDRLPKFPPEPIGSDDDEITFMRVLLNTIQMLFDGTDELSDEIRKMNAADQKKDKEMLLKLRTLGNLRLVGELFLKQTIPEKIVLHFFQELLSHDEKTYPSEEKLEAVCVFLKTIGKKLDGSKLVDSFLGFSSKQYSDYFFRRLKSLSSHPQLSRRIKFLVRDIFDLRSNNWIPSGKESSYYPLDEHHM</sequence>
<gene>
    <name evidence="3" type="primary">LOC104716044</name>
</gene>
<dbReference type="InterPro" id="IPR016024">
    <property type="entry name" value="ARM-type_fold"/>
</dbReference>
<dbReference type="Proteomes" id="UP000694864">
    <property type="component" value="Chromosome 9"/>
</dbReference>
<dbReference type="InterPro" id="IPR003890">
    <property type="entry name" value="MIF4G-like_typ-3"/>
</dbReference>
<feature type="domain" description="MIF4G" evidence="1">
    <location>
        <begin position="1"/>
        <end position="200"/>
    </location>
</feature>
<dbReference type="Pfam" id="PF02854">
    <property type="entry name" value="MIF4G"/>
    <property type="match status" value="1"/>
</dbReference>
<dbReference type="Gene3D" id="1.25.40.180">
    <property type="match status" value="1"/>
</dbReference>
<dbReference type="RefSeq" id="XP_010431691.1">
    <property type="nucleotide sequence ID" value="XM_010433389.1"/>
</dbReference>
<dbReference type="PANTHER" id="PTHR23253:SF53">
    <property type="entry name" value="EUKARYOTIC TRANSLATION INITIATION FACTOR ISOFORM 4G-1"/>
    <property type="match status" value="1"/>
</dbReference>
<reference evidence="3" key="2">
    <citation type="submission" date="2025-08" db="UniProtKB">
        <authorList>
            <consortium name="RefSeq"/>
        </authorList>
    </citation>
    <scope>IDENTIFICATION</scope>
    <source>
        <tissue evidence="3">Leaf</tissue>
    </source>
</reference>
<dbReference type="SUPFAM" id="SSF48371">
    <property type="entry name" value="ARM repeat"/>
    <property type="match status" value="1"/>
</dbReference>
<organism evidence="2 3">
    <name type="scientific">Camelina sativa</name>
    <name type="common">False flax</name>
    <name type="synonym">Myagrum sativum</name>
    <dbReference type="NCBI Taxonomy" id="90675"/>
    <lineage>
        <taxon>Eukaryota</taxon>
        <taxon>Viridiplantae</taxon>
        <taxon>Streptophyta</taxon>
        <taxon>Embryophyta</taxon>
        <taxon>Tracheophyta</taxon>
        <taxon>Spermatophyta</taxon>
        <taxon>Magnoliopsida</taxon>
        <taxon>eudicotyledons</taxon>
        <taxon>Gunneridae</taxon>
        <taxon>Pentapetalae</taxon>
        <taxon>rosids</taxon>
        <taxon>malvids</taxon>
        <taxon>Brassicales</taxon>
        <taxon>Brassicaceae</taxon>
        <taxon>Camelineae</taxon>
        <taxon>Camelina</taxon>
    </lineage>
</organism>
<name>A0ABM0TUK0_CAMSA</name>
<dbReference type="GeneID" id="104716044"/>